<dbReference type="GO" id="GO:0097053">
    <property type="term" value="P:L-kynurenine catabolic process"/>
    <property type="evidence" value="ECO:0007669"/>
    <property type="project" value="UniProtKB-UniRule"/>
</dbReference>
<dbReference type="UniPathway" id="UPA00253">
    <property type="reaction ID" value="UER00329"/>
</dbReference>
<keyword evidence="8" id="KW-1185">Reference proteome</keyword>
<dbReference type="EC" id="3.7.1.3" evidence="4 5"/>
<name>A0A2T3W983_9DEIO</name>
<comment type="cofactor">
    <cofactor evidence="4 6">
        <name>pyridoxal 5'-phosphate</name>
        <dbReference type="ChEBI" id="CHEBI:597326"/>
    </cofactor>
</comment>
<evidence type="ECO:0000256" key="6">
    <source>
        <dbReference type="PIRNR" id="PIRNR038800"/>
    </source>
</evidence>
<comment type="caution">
    <text evidence="7">The sequence shown here is derived from an EMBL/GenBank/DDBJ whole genome shotgun (WGS) entry which is preliminary data.</text>
</comment>
<evidence type="ECO:0000313" key="7">
    <source>
        <dbReference type="EMBL" id="PTA68459.1"/>
    </source>
</evidence>
<keyword evidence="2 4" id="KW-0378">Hydrolase</keyword>
<feature type="binding site" evidence="4">
    <location>
        <position position="269"/>
    </location>
    <ligand>
        <name>pyridoxal 5'-phosphate</name>
        <dbReference type="ChEBI" id="CHEBI:597326"/>
    </ligand>
</feature>
<feature type="binding site" evidence="4">
    <location>
        <position position="295"/>
    </location>
    <ligand>
        <name>pyridoxal 5'-phosphate</name>
        <dbReference type="ChEBI" id="CHEBI:597326"/>
    </ligand>
</feature>
<feature type="binding site" evidence="4">
    <location>
        <position position="214"/>
    </location>
    <ligand>
        <name>pyridoxal 5'-phosphate</name>
        <dbReference type="ChEBI" id="CHEBI:597326"/>
    </ligand>
</feature>
<dbReference type="Pfam" id="PF22580">
    <property type="entry name" value="KYNU_C"/>
    <property type="match status" value="1"/>
</dbReference>
<dbReference type="Proteomes" id="UP000240317">
    <property type="component" value="Unassembled WGS sequence"/>
</dbReference>
<proteinExistence type="inferred from homology"/>
<comment type="function">
    <text evidence="4 6">Catalyzes the cleavage of L-kynurenine (L-Kyn) and L-3-hydroxykynurenine (L-3OHKyn) into anthranilic acid (AA) and 3-hydroxyanthranilic acid (3-OHAA), respectively.</text>
</comment>
<dbReference type="EMBL" id="PYSV01000005">
    <property type="protein sequence ID" value="PTA68459.1"/>
    <property type="molecule type" value="Genomic_DNA"/>
</dbReference>
<keyword evidence="1 4" id="KW-0662">Pyridine nucleotide biosynthesis</keyword>
<evidence type="ECO:0000256" key="3">
    <source>
        <dbReference type="ARBA" id="ARBA00022898"/>
    </source>
</evidence>
<dbReference type="NCBIfam" id="TIGR01814">
    <property type="entry name" value="kynureninase"/>
    <property type="match status" value="1"/>
</dbReference>
<comment type="catalytic activity">
    <reaction evidence="4 6">
        <text>L-kynurenine + H2O = anthranilate + L-alanine + H(+)</text>
        <dbReference type="Rhea" id="RHEA:16813"/>
        <dbReference type="ChEBI" id="CHEBI:15377"/>
        <dbReference type="ChEBI" id="CHEBI:15378"/>
        <dbReference type="ChEBI" id="CHEBI:16567"/>
        <dbReference type="ChEBI" id="CHEBI:57959"/>
        <dbReference type="ChEBI" id="CHEBI:57972"/>
        <dbReference type="EC" id="3.7.1.3"/>
    </reaction>
</comment>
<dbReference type="RefSeq" id="WP_107137333.1">
    <property type="nucleotide sequence ID" value="NZ_PYSV01000005.1"/>
</dbReference>
<feature type="binding site" evidence="4">
    <location>
        <position position="239"/>
    </location>
    <ligand>
        <name>pyridoxal 5'-phosphate</name>
        <dbReference type="ChEBI" id="CHEBI:597326"/>
    </ligand>
</feature>
<evidence type="ECO:0000256" key="4">
    <source>
        <dbReference type="HAMAP-Rule" id="MF_01970"/>
    </source>
</evidence>
<protein>
    <recommendedName>
        <fullName evidence="4 5">Kynureninase</fullName>
        <ecNumber evidence="4 5">3.7.1.3</ecNumber>
    </recommendedName>
    <alternativeName>
        <fullName evidence="4">L-kynurenine hydrolase</fullName>
    </alternativeName>
</protein>
<comment type="similarity">
    <text evidence="4 6">Belongs to the kynureninase family.</text>
</comment>
<accession>A0A2T3W983</accession>
<dbReference type="OrthoDB" id="9812626at2"/>
<evidence type="ECO:0000256" key="2">
    <source>
        <dbReference type="ARBA" id="ARBA00022801"/>
    </source>
</evidence>
<dbReference type="GO" id="GO:0030429">
    <property type="term" value="F:kynureninase activity"/>
    <property type="evidence" value="ECO:0007669"/>
    <property type="project" value="UniProtKB-UniRule"/>
</dbReference>
<dbReference type="GO" id="GO:0043420">
    <property type="term" value="P:anthranilate metabolic process"/>
    <property type="evidence" value="ECO:0007669"/>
    <property type="project" value="TreeGrafter"/>
</dbReference>
<feature type="binding site" evidence="4">
    <location>
        <begin position="143"/>
        <end position="146"/>
    </location>
    <ligand>
        <name>pyridoxal 5'-phosphate</name>
        <dbReference type="ChEBI" id="CHEBI:597326"/>
    </ligand>
</feature>
<dbReference type="InterPro" id="IPR015424">
    <property type="entry name" value="PyrdxlP-dep_Trfase"/>
</dbReference>
<feature type="binding site" evidence="4">
    <location>
        <position position="114"/>
    </location>
    <ligand>
        <name>pyridoxal 5'-phosphate</name>
        <dbReference type="ChEBI" id="CHEBI:597326"/>
    </ligand>
</feature>
<dbReference type="InterPro" id="IPR015421">
    <property type="entry name" value="PyrdxlP-dep_Trfase_major"/>
</dbReference>
<evidence type="ECO:0000313" key="8">
    <source>
        <dbReference type="Proteomes" id="UP000240317"/>
    </source>
</evidence>
<comment type="pathway">
    <text evidence="4 6">Cofactor biosynthesis; NAD(+) biosynthesis; quinolinate from L-kynurenine: step 2/3.</text>
</comment>
<comment type="subunit">
    <text evidence="4 6">Homodimer.</text>
</comment>
<dbReference type="GO" id="GO:0030170">
    <property type="term" value="F:pyridoxal phosphate binding"/>
    <property type="evidence" value="ECO:0007669"/>
    <property type="project" value="UniProtKB-UniRule"/>
</dbReference>
<dbReference type="InterPro" id="IPR010111">
    <property type="entry name" value="Kynureninase"/>
</dbReference>
<reference evidence="7 8" key="1">
    <citation type="submission" date="2018-03" db="EMBL/GenBank/DDBJ databases">
        <title>Draft genome of Deinococcus sp. OD32.</title>
        <authorList>
            <person name="Wang X.-P."/>
            <person name="Du Z.-J."/>
        </authorList>
    </citation>
    <scope>NUCLEOTIDE SEQUENCE [LARGE SCALE GENOMIC DNA]</scope>
    <source>
        <strain evidence="7 8">OD32</strain>
    </source>
</reference>
<organism evidence="7 8">
    <name type="scientific">Deinococcus arcticus</name>
    <dbReference type="NCBI Taxonomy" id="2136176"/>
    <lineage>
        <taxon>Bacteria</taxon>
        <taxon>Thermotogati</taxon>
        <taxon>Deinococcota</taxon>
        <taxon>Deinococci</taxon>
        <taxon>Deinococcales</taxon>
        <taxon>Deinococcaceae</taxon>
        <taxon>Deinococcus</taxon>
    </lineage>
</organism>
<keyword evidence="3 4" id="KW-0663">Pyridoxal phosphate</keyword>
<dbReference type="PIRSF" id="PIRSF038800">
    <property type="entry name" value="KYNU"/>
    <property type="match status" value="1"/>
</dbReference>
<dbReference type="GO" id="GO:0019441">
    <property type="term" value="P:L-tryptophan catabolic process to kynurenine"/>
    <property type="evidence" value="ECO:0007669"/>
    <property type="project" value="TreeGrafter"/>
</dbReference>
<sequence length="416" mass="44263">MTTQTALADLQTLPVPPEVLALDARDPLAHKRGDFLLPEGVIYLDGNSLGALSRRVAARVRGVTEQEWGEALIGSWTLGAAQGRDWMALPDRVAAKIARLIGAQPDEVAVGDSTSVNTFKALAAALGVAPPERRVLLTDADNFPTDLYVAQGLSALLDGRFELRRVPAGEVGAHLGADVAAVLLTQVDYRTGRCLDLAAISAQARAAGVLTVWDLAHSAGAFPVELNAAGADFAVGCGYKYLNGGPGAPAFLYVARRHHDRAPVALSGWMGHADPFEMARDYVPAPGARRFVTGTPMVLSLSALDAALDAFADVDLQVLRAKSLALTDAFIGWLDPACARLSLELVTPRGHHERGSQVSYRHPQAREVMAELIAAGLVGDFRTPDILRFGLTPLYHSFADVYRAARGVQTILEARA</sequence>
<dbReference type="PANTHER" id="PTHR14084">
    <property type="entry name" value="KYNURENINASE"/>
    <property type="match status" value="1"/>
</dbReference>
<comment type="pathway">
    <text evidence="4 6">Amino-acid degradation; L-kynurenine degradation; L-alanine and anthranilate from L-kynurenine: step 1/1.</text>
</comment>
<dbReference type="Gene3D" id="3.90.1150.10">
    <property type="entry name" value="Aspartate Aminotransferase, domain 1"/>
    <property type="match status" value="1"/>
</dbReference>
<dbReference type="PANTHER" id="PTHR14084:SF0">
    <property type="entry name" value="KYNURENINASE"/>
    <property type="match status" value="1"/>
</dbReference>
<dbReference type="SUPFAM" id="SSF53383">
    <property type="entry name" value="PLP-dependent transferases"/>
    <property type="match status" value="1"/>
</dbReference>
<dbReference type="UniPathway" id="UPA00334">
    <property type="reaction ID" value="UER00455"/>
</dbReference>
<dbReference type="Gene3D" id="3.40.640.10">
    <property type="entry name" value="Type I PLP-dependent aspartate aminotransferase-like (Major domain)"/>
    <property type="match status" value="1"/>
</dbReference>
<evidence type="ECO:0000256" key="1">
    <source>
        <dbReference type="ARBA" id="ARBA00022642"/>
    </source>
</evidence>
<dbReference type="AlphaFoldDB" id="A0A2T3W983"/>
<feature type="binding site" evidence="4">
    <location>
        <position position="217"/>
    </location>
    <ligand>
        <name>pyridoxal 5'-phosphate</name>
        <dbReference type="ChEBI" id="CHEBI:597326"/>
    </ligand>
</feature>
<feature type="modified residue" description="N6-(pyridoxal phosphate)lysine" evidence="4">
    <location>
        <position position="240"/>
    </location>
</feature>
<dbReference type="GO" id="GO:0005737">
    <property type="term" value="C:cytoplasm"/>
    <property type="evidence" value="ECO:0007669"/>
    <property type="project" value="UniProtKB-UniRule"/>
</dbReference>
<dbReference type="HAMAP" id="MF_01970">
    <property type="entry name" value="Kynureninase"/>
    <property type="match status" value="1"/>
</dbReference>
<feature type="binding site" evidence="4">
    <location>
        <position position="115"/>
    </location>
    <ligand>
        <name>pyridoxal 5'-phosphate</name>
        <dbReference type="ChEBI" id="CHEBI:597326"/>
    </ligand>
</feature>
<comment type="catalytic activity">
    <reaction evidence="6">
        <text>3-hydroxy-L-kynurenine + H2O = 3-hydroxyanthranilate + L-alanine + H(+)</text>
        <dbReference type="Rhea" id="RHEA:25143"/>
        <dbReference type="ChEBI" id="CHEBI:15377"/>
        <dbReference type="ChEBI" id="CHEBI:15378"/>
        <dbReference type="ChEBI" id="CHEBI:36559"/>
        <dbReference type="ChEBI" id="CHEBI:57972"/>
        <dbReference type="ChEBI" id="CHEBI:58125"/>
        <dbReference type="EC" id="3.7.1.3"/>
    </reaction>
</comment>
<gene>
    <name evidence="4 7" type="primary">kynU</name>
    <name evidence="7" type="ORF">C8263_06550</name>
</gene>
<evidence type="ECO:0000256" key="5">
    <source>
        <dbReference type="NCBIfam" id="TIGR01814"/>
    </source>
</evidence>
<dbReference type="GO" id="GO:0019805">
    <property type="term" value="P:quinolinate biosynthetic process"/>
    <property type="evidence" value="ECO:0007669"/>
    <property type="project" value="UniProtKB-UniRule"/>
</dbReference>
<feature type="binding site" evidence="4">
    <location>
        <position position="185"/>
    </location>
    <ligand>
        <name>pyridoxal 5'-phosphate</name>
        <dbReference type="ChEBI" id="CHEBI:597326"/>
    </ligand>
</feature>
<dbReference type="GO" id="GO:0009435">
    <property type="term" value="P:NAD+ biosynthetic process"/>
    <property type="evidence" value="ECO:0007669"/>
    <property type="project" value="UniProtKB-UniRule"/>
</dbReference>
<dbReference type="InterPro" id="IPR015422">
    <property type="entry name" value="PyrdxlP-dep_Trfase_small"/>
</dbReference>